<name>A0A0E2B3V3_9LEPT</name>
<gene>
    <name evidence="1" type="ORF">LEP1GSC081_2442</name>
</gene>
<dbReference type="EMBL" id="AHMY02000037">
    <property type="protein sequence ID" value="EKO15947.1"/>
    <property type="molecule type" value="Genomic_DNA"/>
</dbReference>
<dbReference type="PANTHER" id="PTHR46889">
    <property type="entry name" value="TRANSPOSASE INSF FOR INSERTION SEQUENCE IS3B-RELATED"/>
    <property type="match status" value="1"/>
</dbReference>
<dbReference type="Proteomes" id="UP000006253">
    <property type="component" value="Unassembled WGS sequence"/>
</dbReference>
<dbReference type="InterPro" id="IPR050900">
    <property type="entry name" value="Transposase_IS3/IS150/IS904"/>
</dbReference>
<dbReference type="AlphaFoldDB" id="A0A0E2B3V3"/>
<organism evidence="1 2">
    <name type="scientific">Leptospira kirschneri str. H1</name>
    <dbReference type="NCBI Taxonomy" id="1049966"/>
    <lineage>
        <taxon>Bacteria</taxon>
        <taxon>Pseudomonadati</taxon>
        <taxon>Spirochaetota</taxon>
        <taxon>Spirochaetia</taxon>
        <taxon>Leptospirales</taxon>
        <taxon>Leptospiraceae</taxon>
        <taxon>Leptospira</taxon>
    </lineage>
</organism>
<comment type="caution">
    <text evidence="1">The sequence shown here is derived from an EMBL/GenBank/DDBJ whole genome shotgun (WGS) entry which is preliminary data.</text>
</comment>
<proteinExistence type="predicted"/>
<protein>
    <recommendedName>
        <fullName evidence="3">Transcriptional regulator, YlxM/p13 domain protein</fullName>
    </recommendedName>
</protein>
<evidence type="ECO:0008006" key="3">
    <source>
        <dbReference type="Google" id="ProtNLM"/>
    </source>
</evidence>
<evidence type="ECO:0000313" key="2">
    <source>
        <dbReference type="Proteomes" id="UP000006253"/>
    </source>
</evidence>
<dbReference type="PANTHER" id="PTHR46889:SF4">
    <property type="entry name" value="TRANSPOSASE INSO FOR INSERTION SEQUENCE ELEMENT IS911B-RELATED"/>
    <property type="match status" value="1"/>
</dbReference>
<accession>A0A0E2B3V3</accession>
<reference evidence="1 2" key="1">
    <citation type="submission" date="2012-10" db="EMBL/GenBank/DDBJ databases">
        <authorList>
            <person name="Harkins D.M."/>
            <person name="Durkin A.S."/>
            <person name="Brinkac L.M."/>
            <person name="Selengut J.D."/>
            <person name="Sanka R."/>
            <person name="DePew J."/>
            <person name="Purushe J."/>
            <person name="Peacock S.J."/>
            <person name="Thaipadungpanit J."/>
            <person name="Wuthiekanun V.W."/>
            <person name="Day N.P."/>
            <person name="Vinetz J.M."/>
            <person name="Sutton G.G."/>
            <person name="Nelson W.C."/>
            <person name="Fouts D.E."/>
        </authorList>
    </citation>
    <scope>NUCLEOTIDE SEQUENCE [LARGE SCALE GENOMIC DNA]</scope>
    <source>
        <strain evidence="1 2">H1</strain>
    </source>
</reference>
<sequence>MFMETHRFEYSIQSMANVLGVSRSGFYQFLKRSKNELEKYNPELVEFIRETWLTSRKNYGLVRLLREGEESVFNLRSKNGSKSDETL</sequence>
<evidence type="ECO:0000313" key="1">
    <source>
        <dbReference type="EMBL" id="EKO15947.1"/>
    </source>
</evidence>